<reference evidence="12 13" key="1">
    <citation type="submission" date="2024-04" db="EMBL/GenBank/DDBJ databases">
        <title>Tritrichomonas musculus Genome.</title>
        <authorList>
            <person name="Alves-Ferreira E."/>
            <person name="Grigg M."/>
            <person name="Lorenzi H."/>
            <person name="Galac M."/>
        </authorList>
    </citation>
    <scope>NUCLEOTIDE SEQUENCE [LARGE SCALE GENOMIC DNA]</scope>
    <source>
        <strain evidence="12 13">EAF2021</strain>
    </source>
</reference>
<keyword evidence="7 11" id="KW-0479">Metal-binding</keyword>
<accession>A0ABR2LBG7</accession>
<organism evidence="12 13">
    <name type="scientific">Tritrichomonas musculus</name>
    <dbReference type="NCBI Taxonomy" id="1915356"/>
    <lineage>
        <taxon>Eukaryota</taxon>
        <taxon>Metamonada</taxon>
        <taxon>Parabasalia</taxon>
        <taxon>Tritrichomonadida</taxon>
        <taxon>Tritrichomonadidae</taxon>
        <taxon>Tritrichomonas</taxon>
    </lineage>
</organism>
<keyword evidence="8 11" id="KW-0378">Hydrolase</keyword>
<dbReference type="EMBL" id="JAPFFF010000001">
    <property type="protein sequence ID" value="KAK8900346.1"/>
    <property type="molecule type" value="Genomic_DNA"/>
</dbReference>
<evidence type="ECO:0000256" key="7">
    <source>
        <dbReference type="ARBA" id="ARBA00022723"/>
    </source>
</evidence>
<evidence type="ECO:0000313" key="12">
    <source>
        <dbReference type="EMBL" id="KAK8900346.1"/>
    </source>
</evidence>
<dbReference type="Pfam" id="PF02127">
    <property type="entry name" value="Peptidase_M18"/>
    <property type="match status" value="1"/>
</dbReference>
<dbReference type="Gene3D" id="2.30.250.10">
    <property type="entry name" value="Aminopeptidase i, Domain 2"/>
    <property type="match status" value="1"/>
</dbReference>
<dbReference type="PRINTS" id="PR00932">
    <property type="entry name" value="AMINO1PTASE"/>
</dbReference>
<evidence type="ECO:0000313" key="13">
    <source>
        <dbReference type="Proteomes" id="UP001470230"/>
    </source>
</evidence>
<dbReference type="SUPFAM" id="SSF53187">
    <property type="entry name" value="Zn-dependent exopeptidases"/>
    <property type="match status" value="1"/>
</dbReference>
<comment type="cofactor">
    <cofactor evidence="2">
        <name>Zn(2+)</name>
        <dbReference type="ChEBI" id="CHEBI:29105"/>
    </cofactor>
</comment>
<dbReference type="InterPro" id="IPR023358">
    <property type="entry name" value="Peptidase_M18_dom2"/>
</dbReference>
<evidence type="ECO:0000256" key="10">
    <source>
        <dbReference type="ARBA" id="ARBA00023049"/>
    </source>
</evidence>
<evidence type="ECO:0000256" key="5">
    <source>
        <dbReference type="ARBA" id="ARBA00022438"/>
    </source>
</evidence>
<dbReference type="Proteomes" id="UP001470230">
    <property type="component" value="Unassembled WGS sequence"/>
</dbReference>
<dbReference type="Gene3D" id="3.40.630.10">
    <property type="entry name" value="Zn peptidases"/>
    <property type="match status" value="1"/>
</dbReference>
<gene>
    <name evidence="12" type="ORF">M9Y10_002672</name>
</gene>
<evidence type="ECO:0000256" key="4">
    <source>
        <dbReference type="ARBA" id="ARBA00011965"/>
    </source>
</evidence>
<evidence type="ECO:0000256" key="3">
    <source>
        <dbReference type="ARBA" id="ARBA00008290"/>
    </source>
</evidence>
<name>A0ABR2LBG7_9EUKA</name>
<comment type="similarity">
    <text evidence="3 11">Belongs to the peptidase M18 family.</text>
</comment>
<evidence type="ECO:0000256" key="11">
    <source>
        <dbReference type="RuleBase" id="RU004386"/>
    </source>
</evidence>
<keyword evidence="5 11" id="KW-0031">Aminopeptidase</keyword>
<evidence type="ECO:0000256" key="1">
    <source>
        <dbReference type="ARBA" id="ARBA00001335"/>
    </source>
</evidence>
<evidence type="ECO:0000256" key="9">
    <source>
        <dbReference type="ARBA" id="ARBA00022833"/>
    </source>
</evidence>
<sequence>MFDDFADFITKCPTPFHFAAYARQKFLDAGFTELKETEVYSEIPKKGFSIRNERLVLAWKDGGHDCSCIACSHCDSPCFILKPNFDEVVGGYRRARSSTYGGGLWYTWLDRDLRLAGRVIHRTHEGLKSTLYDSKVGIATIPCLAIHLDYSFCYSPKDLSPEDNLIPIYGKESDPPLKEFIASQLSIKSEDIVTLDLRFIDAEQPNQVNDILTSQRLDNMQNTYIIFKSFLDSEPQDGHLNMLGVFDNEETGSSTRCGAMSSAIDDTLQRILNDTDIRAFKAKSLVLSFDSNHATNPNFPNINEVNHKIYLGKGISLERDPNYDCSCDMKNEYAIREAARSLGLNVQTNTVLNSGSGGSTIGPMTETRSGILTCDAGAPVLGMHSIRENGTVADIESGYKIVCELYNHYKKYQFPL</sequence>
<proteinExistence type="inferred from homology"/>
<evidence type="ECO:0000256" key="6">
    <source>
        <dbReference type="ARBA" id="ARBA00022670"/>
    </source>
</evidence>
<dbReference type="InterPro" id="IPR001948">
    <property type="entry name" value="Peptidase_M18"/>
</dbReference>
<keyword evidence="6 11" id="KW-0645">Protease</keyword>
<comment type="caution">
    <text evidence="12">The sequence shown here is derived from an EMBL/GenBank/DDBJ whole genome shotgun (WGS) entry which is preliminary data.</text>
</comment>
<evidence type="ECO:0000256" key="2">
    <source>
        <dbReference type="ARBA" id="ARBA00001947"/>
    </source>
</evidence>
<keyword evidence="13" id="KW-1185">Reference proteome</keyword>
<protein>
    <recommendedName>
        <fullName evidence="4">aspartyl aminopeptidase</fullName>
        <ecNumber evidence="4">3.4.11.21</ecNumber>
    </recommendedName>
</protein>
<comment type="catalytic activity">
    <reaction evidence="1">
        <text>Release of an N-terminal aspartate or glutamate from a peptide, with a preference for aspartate.</text>
        <dbReference type="EC" id="3.4.11.21"/>
    </reaction>
</comment>
<evidence type="ECO:0000256" key="8">
    <source>
        <dbReference type="ARBA" id="ARBA00022801"/>
    </source>
</evidence>
<dbReference type="SUPFAM" id="SSF101821">
    <property type="entry name" value="Aminopeptidase/glucanase lid domain"/>
    <property type="match status" value="1"/>
</dbReference>
<keyword evidence="10 11" id="KW-0482">Metalloprotease</keyword>
<dbReference type="PANTHER" id="PTHR28570:SF3">
    <property type="entry name" value="ASPARTYL AMINOPEPTIDASE"/>
    <property type="match status" value="1"/>
</dbReference>
<keyword evidence="9 11" id="KW-0862">Zinc</keyword>
<dbReference type="EC" id="3.4.11.21" evidence="4"/>
<dbReference type="PANTHER" id="PTHR28570">
    <property type="entry name" value="ASPARTYL AMINOPEPTIDASE"/>
    <property type="match status" value="1"/>
</dbReference>